<accession>A0A9P7GLI7</accession>
<dbReference type="Proteomes" id="UP000717328">
    <property type="component" value="Unassembled WGS sequence"/>
</dbReference>
<protein>
    <recommendedName>
        <fullName evidence="3">ABM domain-containing protein</fullName>
    </recommendedName>
</protein>
<gene>
    <name evidence="1" type="ORF">H0H81_003240</name>
</gene>
<evidence type="ECO:0000313" key="2">
    <source>
        <dbReference type="Proteomes" id="UP000717328"/>
    </source>
</evidence>
<name>A0A9P7GLI7_9AGAR</name>
<evidence type="ECO:0000313" key="1">
    <source>
        <dbReference type="EMBL" id="KAG5652877.1"/>
    </source>
</evidence>
<comment type="caution">
    <text evidence="1">The sequence shown here is derived from an EMBL/GenBank/DDBJ whole genome shotgun (WGS) entry which is preliminary data.</text>
</comment>
<dbReference type="Gene3D" id="3.30.70.100">
    <property type="match status" value="2"/>
</dbReference>
<sequence length="176" mass="19668">MASKEDGRTGYLIIIWESYEHHMKLKKDPAYPEMIKSLGLAVSGPIDVQHVDFDATKALDAPATEISVITLKADTSLEDFHAKSTAVREHLNNEPSCHAMVGGESRENKGTYFSLTGWDNIQVFAGRTYDLVERNLVAPKSHIDLTAKDEFKEFVKNFLEIADIDVAHSNMVKYPA</sequence>
<dbReference type="OrthoDB" id="3830579at2759"/>
<reference evidence="1" key="2">
    <citation type="submission" date="2021-10" db="EMBL/GenBank/DDBJ databases">
        <title>Phylogenomics reveals ancestral predisposition of the termite-cultivated fungus Termitomyces towards a domesticated lifestyle.</title>
        <authorList>
            <person name="Auxier B."/>
            <person name="Grum-Grzhimaylo A."/>
            <person name="Cardenas M.E."/>
            <person name="Lodge J.D."/>
            <person name="Laessoe T."/>
            <person name="Pedersen O."/>
            <person name="Smith M.E."/>
            <person name="Kuyper T.W."/>
            <person name="Franco-Molano E.A."/>
            <person name="Baroni T.J."/>
            <person name="Aanen D.K."/>
        </authorList>
    </citation>
    <scope>NUCLEOTIDE SEQUENCE</scope>
    <source>
        <strain evidence="1">D49</strain>
    </source>
</reference>
<dbReference type="AlphaFoldDB" id="A0A9P7GLI7"/>
<evidence type="ECO:0008006" key="3">
    <source>
        <dbReference type="Google" id="ProtNLM"/>
    </source>
</evidence>
<reference evidence="1" key="1">
    <citation type="submission" date="2021-02" db="EMBL/GenBank/DDBJ databases">
        <authorList>
            <person name="Nieuwenhuis M."/>
            <person name="Van De Peppel L.J.J."/>
        </authorList>
    </citation>
    <scope>NUCLEOTIDE SEQUENCE</scope>
    <source>
        <strain evidence="1">D49</strain>
    </source>
</reference>
<dbReference type="EMBL" id="JABCKI010000090">
    <property type="protein sequence ID" value="KAG5652877.1"/>
    <property type="molecule type" value="Genomic_DNA"/>
</dbReference>
<organism evidence="1 2">
    <name type="scientific">Sphagnurus paluster</name>
    <dbReference type="NCBI Taxonomy" id="117069"/>
    <lineage>
        <taxon>Eukaryota</taxon>
        <taxon>Fungi</taxon>
        <taxon>Dikarya</taxon>
        <taxon>Basidiomycota</taxon>
        <taxon>Agaricomycotina</taxon>
        <taxon>Agaricomycetes</taxon>
        <taxon>Agaricomycetidae</taxon>
        <taxon>Agaricales</taxon>
        <taxon>Tricholomatineae</taxon>
        <taxon>Lyophyllaceae</taxon>
        <taxon>Sphagnurus</taxon>
    </lineage>
</organism>
<proteinExistence type="predicted"/>
<keyword evidence="2" id="KW-1185">Reference proteome</keyword>